<evidence type="ECO:0000313" key="3">
    <source>
        <dbReference type="Proteomes" id="UP000517753"/>
    </source>
</evidence>
<accession>A0A7Y9FJL8</accession>
<gene>
    <name evidence="2" type="ORF">HD841_000117</name>
</gene>
<name>A0A7Y9FJL8_9SPHN</name>
<organism evidence="2 3">
    <name type="scientific">Sphingomonas melonis</name>
    <dbReference type="NCBI Taxonomy" id="152682"/>
    <lineage>
        <taxon>Bacteria</taxon>
        <taxon>Pseudomonadati</taxon>
        <taxon>Pseudomonadota</taxon>
        <taxon>Alphaproteobacteria</taxon>
        <taxon>Sphingomonadales</taxon>
        <taxon>Sphingomonadaceae</taxon>
        <taxon>Sphingomonas</taxon>
    </lineage>
</organism>
<keyword evidence="3" id="KW-1185">Reference proteome</keyword>
<dbReference type="AlphaFoldDB" id="A0A7Y9FJL8"/>
<dbReference type="Proteomes" id="UP000517753">
    <property type="component" value="Unassembled WGS sequence"/>
</dbReference>
<protein>
    <submittedName>
        <fullName evidence="2">Uncharacterized protein</fullName>
    </submittedName>
</protein>
<proteinExistence type="predicted"/>
<comment type="caution">
    <text evidence="2">The sequence shown here is derived from an EMBL/GenBank/DDBJ whole genome shotgun (WGS) entry which is preliminary data.</text>
</comment>
<feature type="region of interest" description="Disordered" evidence="1">
    <location>
        <begin position="71"/>
        <end position="99"/>
    </location>
</feature>
<dbReference type="EMBL" id="JACCBY010000001">
    <property type="protein sequence ID" value="NYD88348.1"/>
    <property type="molecule type" value="Genomic_DNA"/>
</dbReference>
<evidence type="ECO:0000256" key="1">
    <source>
        <dbReference type="SAM" id="MobiDB-lite"/>
    </source>
</evidence>
<feature type="compositionally biased region" description="Polar residues" evidence="1">
    <location>
        <begin position="83"/>
        <end position="99"/>
    </location>
</feature>
<sequence>MRPAENQPDSVCYSTLVYSVQTVCVSNAGGQQIKTSARLQAYFEIFPELEMISCPSPLCISSASDGSLQNAMNAAADPDSRSDTSTVTWPQMSCHNPEY</sequence>
<evidence type="ECO:0000313" key="2">
    <source>
        <dbReference type="EMBL" id="NYD88348.1"/>
    </source>
</evidence>
<reference evidence="2 3" key="1">
    <citation type="submission" date="2020-08" db="EMBL/GenBank/DDBJ databases">
        <title>The Agave Microbiome: Exploring the role of microbial communities in plant adaptations to desert environments.</title>
        <authorList>
            <person name="Partida-Martinez L.P."/>
        </authorList>
    </citation>
    <scope>NUCLEOTIDE SEQUENCE [LARGE SCALE GENOMIC DNA]</scope>
    <source>
        <strain evidence="2 3">AS2.3</strain>
    </source>
</reference>